<sequence length="189" mass="21879">MYKKIANWLLSHSDRKNYNVDILIYGLEVIGATWGKTLFFLLLGLCSGYLTETVVVLLVFSGLRSQAGGRHCKTSWGCSLTMISIIYGSILFGKLVKFPDFLMVICFVFYVFLLYEYAPYCTEKHPISDKSEIRRRKRNSIIILFFIMLTELIIQDRQVKDIIFLACSIEVFSTLSLKDVNRMIIRTRD</sequence>
<keyword evidence="5" id="KW-0378">Hydrolase</keyword>
<dbReference type="InterPro" id="IPR006741">
    <property type="entry name" value="AgrB"/>
</dbReference>
<protein>
    <submittedName>
        <fullName evidence="9">Accessory gene regulator B family protein</fullName>
    </submittedName>
</protein>
<evidence type="ECO:0000256" key="8">
    <source>
        <dbReference type="SAM" id="Phobius"/>
    </source>
</evidence>
<organism evidence="9 10">
    <name type="scientific">Blautia celeris</name>
    <dbReference type="NCBI Taxonomy" id="2763026"/>
    <lineage>
        <taxon>Bacteria</taxon>
        <taxon>Bacillati</taxon>
        <taxon>Bacillota</taxon>
        <taxon>Clostridia</taxon>
        <taxon>Lachnospirales</taxon>
        <taxon>Lachnospiraceae</taxon>
        <taxon>Blautia</taxon>
    </lineage>
</organism>
<dbReference type="RefSeq" id="WP_158587265.1">
    <property type="nucleotide sequence ID" value="NZ_JACOOU010000010.1"/>
</dbReference>
<name>A0ABR7FGY5_9FIRM</name>
<gene>
    <name evidence="9" type="ORF">H8S76_19600</name>
</gene>
<evidence type="ECO:0000313" key="9">
    <source>
        <dbReference type="EMBL" id="MBC5674462.1"/>
    </source>
</evidence>
<feature type="transmembrane region" description="Helical" evidence="8">
    <location>
        <begin position="139"/>
        <end position="156"/>
    </location>
</feature>
<keyword evidence="10" id="KW-1185">Reference proteome</keyword>
<dbReference type="Proteomes" id="UP000654573">
    <property type="component" value="Unassembled WGS sequence"/>
</dbReference>
<evidence type="ECO:0000256" key="3">
    <source>
        <dbReference type="ARBA" id="ARBA00022670"/>
    </source>
</evidence>
<evidence type="ECO:0000256" key="4">
    <source>
        <dbReference type="ARBA" id="ARBA00022692"/>
    </source>
</evidence>
<proteinExistence type="predicted"/>
<feature type="transmembrane region" description="Helical" evidence="8">
    <location>
        <begin position="75"/>
        <end position="95"/>
    </location>
</feature>
<evidence type="ECO:0000256" key="2">
    <source>
        <dbReference type="ARBA" id="ARBA00022654"/>
    </source>
</evidence>
<evidence type="ECO:0000256" key="1">
    <source>
        <dbReference type="ARBA" id="ARBA00022475"/>
    </source>
</evidence>
<dbReference type="EMBL" id="JACOOU010000010">
    <property type="protein sequence ID" value="MBC5674462.1"/>
    <property type="molecule type" value="Genomic_DNA"/>
</dbReference>
<evidence type="ECO:0000256" key="7">
    <source>
        <dbReference type="ARBA" id="ARBA00023136"/>
    </source>
</evidence>
<evidence type="ECO:0000313" key="10">
    <source>
        <dbReference type="Proteomes" id="UP000654573"/>
    </source>
</evidence>
<evidence type="ECO:0000256" key="6">
    <source>
        <dbReference type="ARBA" id="ARBA00022989"/>
    </source>
</evidence>
<keyword evidence="4 8" id="KW-0812">Transmembrane</keyword>
<keyword evidence="6 8" id="KW-1133">Transmembrane helix</keyword>
<reference evidence="9 10" key="1">
    <citation type="submission" date="2020-08" db="EMBL/GenBank/DDBJ databases">
        <title>Genome public.</title>
        <authorList>
            <person name="Liu C."/>
            <person name="Sun Q."/>
        </authorList>
    </citation>
    <scope>NUCLEOTIDE SEQUENCE [LARGE SCALE GENOMIC DNA]</scope>
    <source>
        <strain evidence="9 10">NSJ-34</strain>
    </source>
</reference>
<feature type="transmembrane region" description="Helical" evidence="8">
    <location>
        <begin position="101"/>
        <end position="118"/>
    </location>
</feature>
<keyword evidence="1" id="KW-1003">Cell membrane</keyword>
<feature type="transmembrane region" description="Helical" evidence="8">
    <location>
        <begin position="38"/>
        <end position="63"/>
    </location>
</feature>
<keyword evidence="2" id="KW-0673">Quorum sensing</keyword>
<dbReference type="Pfam" id="PF04647">
    <property type="entry name" value="AgrB"/>
    <property type="match status" value="1"/>
</dbReference>
<accession>A0ABR7FGY5</accession>
<keyword evidence="7 8" id="KW-0472">Membrane</keyword>
<keyword evidence="3" id="KW-0645">Protease</keyword>
<evidence type="ECO:0000256" key="5">
    <source>
        <dbReference type="ARBA" id="ARBA00022801"/>
    </source>
</evidence>
<comment type="caution">
    <text evidence="9">The sequence shown here is derived from an EMBL/GenBank/DDBJ whole genome shotgun (WGS) entry which is preliminary data.</text>
</comment>
<dbReference type="SMART" id="SM00793">
    <property type="entry name" value="AgrB"/>
    <property type="match status" value="1"/>
</dbReference>